<dbReference type="InterPro" id="IPR001024">
    <property type="entry name" value="PLAT/LH2_dom"/>
</dbReference>
<keyword evidence="9 17" id="KW-0560">Oxidoreductase</keyword>
<dbReference type="GO" id="GO:0034440">
    <property type="term" value="P:lipid oxidation"/>
    <property type="evidence" value="ECO:0000318"/>
    <property type="project" value="GO_Central"/>
</dbReference>
<dbReference type="Proteomes" id="UP000265566">
    <property type="component" value="Chromosome 4"/>
</dbReference>
<proteinExistence type="inferred from homology"/>
<evidence type="ECO:0000256" key="13">
    <source>
        <dbReference type="RuleBase" id="RU003975"/>
    </source>
</evidence>
<keyword evidence="4 13" id="KW-0444">Lipid biosynthesis</keyword>
<evidence type="ECO:0000256" key="12">
    <source>
        <dbReference type="ARBA" id="ARBA00023160"/>
    </source>
</evidence>
<dbReference type="InterPro" id="IPR001246">
    <property type="entry name" value="LipOase_plant"/>
</dbReference>
<evidence type="ECO:0000256" key="14">
    <source>
        <dbReference type="SAM" id="MobiDB-lite"/>
    </source>
</evidence>
<dbReference type="GO" id="GO:0006633">
    <property type="term" value="P:fatty acid biosynthetic process"/>
    <property type="evidence" value="ECO:0007669"/>
    <property type="project" value="UniProtKB-KW"/>
</dbReference>
<reference evidence="16 19" key="2">
    <citation type="journal article" date="2014" name="BMC Genomics">
        <title>An improved genome release (version Mt4.0) for the model legume Medicago truncatula.</title>
        <authorList>
            <person name="Tang H."/>
            <person name="Krishnakumar V."/>
            <person name="Bidwell S."/>
            <person name="Rosen B."/>
            <person name="Chan A."/>
            <person name="Zhou S."/>
            <person name="Gentzbittel L."/>
            <person name="Childs K.L."/>
            <person name="Yandell M."/>
            <person name="Gundlach H."/>
            <person name="Mayer K.F."/>
            <person name="Schwartz D.C."/>
            <person name="Town C.D."/>
        </authorList>
    </citation>
    <scope>GENOME REANNOTATION</scope>
    <source>
        <strain evidence="16">A17</strain>
        <strain evidence="18 19">cv. Jemalong A17</strain>
    </source>
</reference>
<dbReference type="GO" id="GO:0005737">
    <property type="term" value="C:cytoplasm"/>
    <property type="evidence" value="ECO:0007669"/>
    <property type="project" value="UniProtKB-SubCell"/>
</dbReference>
<keyword evidence="11" id="KW-0443">Lipid metabolism</keyword>
<comment type="pathway">
    <text evidence="13">Lipid metabolism; oxylipin biosynthesis.</text>
</comment>
<dbReference type="OrthoDB" id="407298at2759"/>
<keyword evidence="12 13" id="KW-0275">Fatty acid biosynthesis</keyword>
<evidence type="ECO:0000256" key="9">
    <source>
        <dbReference type="ARBA" id="ARBA00023002"/>
    </source>
</evidence>
<dbReference type="PROSITE" id="PS00081">
    <property type="entry name" value="LIPOXYGENASE_2"/>
    <property type="match status" value="1"/>
</dbReference>
<dbReference type="Proteomes" id="UP000002051">
    <property type="component" value="Chromosome 4"/>
</dbReference>
<dbReference type="InterPro" id="IPR036392">
    <property type="entry name" value="PLAT/LH2_dom_sf"/>
</dbReference>
<evidence type="ECO:0000256" key="2">
    <source>
        <dbReference type="ARBA" id="ARBA00009419"/>
    </source>
</evidence>
<evidence type="ECO:0000256" key="3">
    <source>
        <dbReference type="ARBA" id="ARBA00022490"/>
    </source>
</evidence>
<feature type="region of interest" description="Disordered" evidence="14">
    <location>
        <begin position="269"/>
        <end position="312"/>
    </location>
</feature>
<dbReference type="EMBL" id="PSQE01000004">
    <property type="protein sequence ID" value="RHN62426.1"/>
    <property type="molecule type" value="Genomic_DNA"/>
</dbReference>
<evidence type="ECO:0000313" key="16">
    <source>
        <dbReference type="EMBL" id="KEH31067.1"/>
    </source>
</evidence>
<dbReference type="GO" id="GO:0016702">
    <property type="term" value="F:oxidoreductase activity, acting on single donors with incorporation of molecular oxygen, incorporation of two atoms of oxygen"/>
    <property type="evidence" value="ECO:0000318"/>
    <property type="project" value="GO_Central"/>
</dbReference>
<comment type="function">
    <text evidence="13">Plant lipoxygenase may be involved in a number of diverse aspects of plant physiology including growth and development, pest resistance, and senescence or responses to wounding.</text>
</comment>
<dbReference type="EMBL" id="CM001220">
    <property type="protein sequence ID" value="KEH31067.1"/>
    <property type="molecule type" value="Genomic_DNA"/>
</dbReference>
<dbReference type="SMART" id="SM00308">
    <property type="entry name" value="LH2"/>
    <property type="match status" value="1"/>
</dbReference>
<dbReference type="STRING" id="3880.A0A072UMZ6"/>
<dbReference type="PROSITE" id="PS51393">
    <property type="entry name" value="LIPOXYGENASE_3"/>
    <property type="match status" value="1"/>
</dbReference>
<dbReference type="InterPro" id="IPR036226">
    <property type="entry name" value="LipOase_C_sf"/>
</dbReference>
<reference evidence="16 19" key="1">
    <citation type="journal article" date="2011" name="Nature">
        <title>The Medicago genome provides insight into the evolution of rhizobial symbioses.</title>
        <authorList>
            <person name="Young N.D."/>
            <person name="Debelle F."/>
            <person name="Oldroyd G.E."/>
            <person name="Geurts R."/>
            <person name="Cannon S.B."/>
            <person name="Udvardi M.K."/>
            <person name="Benedito V.A."/>
            <person name="Mayer K.F."/>
            <person name="Gouzy J."/>
            <person name="Schoof H."/>
            <person name="Van de Peer Y."/>
            <person name="Proost S."/>
            <person name="Cook D.R."/>
            <person name="Meyers B.C."/>
            <person name="Spannagl M."/>
            <person name="Cheung F."/>
            <person name="De Mita S."/>
            <person name="Krishnakumar V."/>
            <person name="Gundlach H."/>
            <person name="Zhou S."/>
            <person name="Mudge J."/>
            <person name="Bharti A.K."/>
            <person name="Murray J.D."/>
            <person name="Naoumkina M.A."/>
            <person name="Rosen B."/>
            <person name="Silverstein K.A."/>
            <person name="Tang H."/>
            <person name="Rombauts S."/>
            <person name="Zhao P.X."/>
            <person name="Zhou P."/>
            <person name="Barbe V."/>
            <person name="Bardou P."/>
            <person name="Bechner M."/>
            <person name="Bellec A."/>
            <person name="Berger A."/>
            <person name="Berges H."/>
            <person name="Bidwell S."/>
            <person name="Bisseling T."/>
            <person name="Choisne N."/>
            <person name="Couloux A."/>
            <person name="Denny R."/>
            <person name="Deshpande S."/>
            <person name="Dai X."/>
            <person name="Doyle J.J."/>
            <person name="Dudez A.M."/>
            <person name="Farmer A.D."/>
            <person name="Fouteau S."/>
            <person name="Franken C."/>
            <person name="Gibelin C."/>
            <person name="Gish J."/>
            <person name="Goldstein S."/>
            <person name="Gonzalez A.J."/>
            <person name="Green P.J."/>
            <person name="Hallab A."/>
            <person name="Hartog M."/>
            <person name="Hua A."/>
            <person name="Humphray S.J."/>
            <person name="Jeong D.H."/>
            <person name="Jing Y."/>
            <person name="Jocker A."/>
            <person name="Kenton S.M."/>
            <person name="Kim D.J."/>
            <person name="Klee K."/>
            <person name="Lai H."/>
            <person name="Lang C."/>
            <person name="Lin S."/>
            <person name="Macmil S.L."/>
            <person name="Magdelenat G."/>
            <person name="Matthews L."/>
            <person name="McCorrison J."/>
            <person name="Monaghan E.L."/>
            <person name="Mun J.H."/>
            <person name="Najar F.Z."/>
            <person name="Nicholson C."/>
            <person name="Noirot C."/>
            <person name="O'Bleness M."/>
            <person name="Paule C.R."/>
            <person name="Poulain J."/>
            <person name="Prion F."/>
            <person name="Qin B."/>
            <person name="Qu C."/>
            <person name="Retzel E.F."/>
            <person name="Riddle C."/>
            <person name="Sallet E."/>
            <person name="Samain S."/>
            <person name="Samson N."/>
            <person name="Sanders I."/>
            <person name="Saurat O."/>
            <person name="Scarpelli C."/>
            <person name="Schiex T."/>
            <person name="Segurens B."/>
            <person name="Severin A.J."/>
            <person name="Sherrier D.J."/>
            <person name="Shi R."/>
            <person name="Sims S."/>
            <person name="Singer S.R."/>
            <person name="Sinharoy S."/>
            <person name="Sterck L."/>
            <person name="Viollet A."/>
            <person name="Wang B.B."/>
            <person name="Wang K."/>
            <person name="Wang M."/>
            <person name="Wang X."/>
            <person name="Warfsmann J."/>
            <person name="Weissenbach J."/>
            <person name="White D.D."/>
            <person name="White J.D."/>
            <person name="Wiley G.B."/>
            <person name="Wincker P."/>
            <person name="Xing Y."/>
            <person name="Yang L."/>
            <person name="Yao Z."/>
            <person name="Ying F."/>
            <person name="Zhai J."/>
            <person name="Zhou L."/>
            <person name="Zuber A."/>
            <person name="Denarie J."/>
            <person name="Dixon R.A."/>
            <person name="May G.D."/>
            <person name="Schwartz D.C."/>
            <person name="Rogers J."/>
            <person name="Quetier F."/>
            <person name="Town C.D."/>
            <person name="Roe B.A."/>
        </authorList>
    </citation>
    <scope>NUCLEOTIDE SEQUENCE [LARGE SCALE GENOMIC DNA]</scope>
    <source>
        <strain evidence="16">A17</strain>
        <strain evidence="18 19">cv. Jemalong A17</strain>
    </source>
</reference>
<name>A0A072UMZ6_MEDTR</name>
<dbReference type="EC" id="1.13.11.-" evidence="13"/>
<reference evidence="17" key="4">
    <citation type="journal article" date="2018" name="Nat. Plants">
        <title>Whole-genome landscape of Medicago truncatula symbiotic genes.</title>
        <authorList>
            <person name="Pecrix Y."/>
            <person name="Gamas P."/>
            <person name="Carrere S."/>
        </authorList>
    </citation>
    <scope>NUCLEOTIDE SEQUENCE</scope>
    <source>
        <tissue evidence="17">Leaves</tissue>
    </source>
</reference>
<dbReference type="Gene3D" id="4.10.375.10">
    <property type="entry name" value="Lipoxygenase-1, Domain 2"/>
    <property type="match status" value="1"/>
</dbReference>
<evidence type="ECO:0000256" key="1">
    <source>
        <dbReference type="ARBA" id="ARBA00004496"/>
    </source>
</evidence>
<evidence type="ECO:0000256" key="8">
    <source>
        <dbReference type="ARBA" id="ARBA00022964"/>
    </source>
</evidence>
<dbReference type="Pfam" id="PF00305">
    <property type="entry name" value="Lipoxygenase"/>
    <property type="match status" value="1"/>
</dbReference>
<dbReference type="PRINTS" id="PR00087">
    <property type="entry name" value="LIPOXYGENASE"/>
</dbReference>
<keyword evidence="6 13" id="KW-0925">Oxylipin biosynthesis</keyword>
<feature type="compositionally biased region" description="Basic and acidic residues" evidence="14">
    <location>
        <begin position="298"/>
        <end position="310"/>
    </location>
</feature>
<dbReference type="GO" id="GO:0046872">
    <property type="term" value="F:metal ion binding"/>
    <property type="evidence" value="ECO:0007669"/>
    <property type="project" value="UniProtKB-UniRule"/>
</dbReference>
<dbReference type="InterPro" id="IPR000907">
    <property type="entry name" value="LipOase"/>
</dbReference>
<organism evidence="16 19">
    <name type="scientific">Medicago truncatula</name>
    <name type="common">Barrel medic</name>
    <name type="synonym">Medicago tribuloides</name>
    <dbReference type="NCBI Taxonomy" id="3880"/>
    <lineage>
        <taxon>Eukaryota</taxon>
        <taxon>Viridiplantae</taxon>
        <taxon>Streptophyta</taxon>
        <taxon>Embryophyta</taxon>
        <taxon>Tracheophyta</taxon>
        <taxon>Spermatophyta</taxon>
        <taxon>Magnoliopsida</taxon>
        <taxon>eudicotyledons</taxon>
        <taxon>Gunneridae</taxon>
        <taxon>Pentapetalae</taxon>
        <taxon>rosids</taxon>
        <taxon>fabids</taxon>
        <taxon>Fabales</taxon>
        <taxon>Fabaceae</taxon>
        <taxon>Papilionoideae</taxon>
        <taxon>50 kb inversion clade</taxon>
        <taxon>NPAAA clade</taxon>
        <taxon>Hologalegina</taxon>
        <taxon>IRL clade</taxon>
        <taxon>Trifolieae</taxon>
        <taxon>Medicago</taxon>
    </lineage>
</organism>
<evidence type="ECO:0000256" key="6">
    <source>
        <dbReference type="ARBA" id="ARBA00022767"/>
    </source>
</evidence>
<dbReference type="UniPathway" id="UPA00382"/>
<dbReference type="InterPro" id="IPR020834">
    <property type="entry name" value="LipOase_CS"/>
</dbReference>
<comment type="similarity">
    <text evidence="2 13">Belongs to the lipoxygenase family.</text>
</comment>
<evidence type="ECO:0000256" key="11">
    <source>
        <dbReference type="ARBA" id="ARBA00023098"/>
    </source>
</evidence>
<dbReference type="InterPro" id="IPR013819">
    <property type="entry name" value="LipOase_C"/>
</dbReference>
<dbReference type="Pfam" id="PF01477">
    <property type="entry name" value="PLAT"/>
    <property type="match status" value="1"/>
</dbReference>
<keyword evidence="10" id="KW-0408">Iron</keyword>
<dbReference type="KEGG" id="mtr:25493161"/>
<gene>
    <name evidence="18" type="primary">25493161</name>
    <name evidence="16" type="ordered locus">MTR_4g088810</name>
    <name evidence="17" type="ORF">MtrunA17_Chr4g0047281</name>
</gene>
<keyword evidence="8" id="KW-0223">Dioxygenase</keyword>
<dbReference type="PANTHER" id="PTHR11771">
    <property type="entry name" value="LIPOXYGENASE"/>
    <property type="match status" value="1"/>
</dbReference>
<keyword evidence="19" id="KW-1185">Reference proteome</keyword>
<evidence type="ECO:0000256" key="10">
    <source>
        <dbReference type="ARBA" id="ARBA00023004"/>
    </source>
</evidence>
<dbReference type="Gene3D" id="1.20.245.10">
    <property type="entry name" value="Lipoxygenase-1, Domain 5"/>
    <property type="match status" value="1"/>
</dbReference>
<dbReference type="Gene3D" id="3.10.450.60">
    <property type="match status" value="1"/>
</dbReference>
<comment type="subcellular location">
    <subcellularLocation>
        <location evidence="1">Cytoplasm</location>
    </subcellularLocation>
</comment>
<dbReference type="SUPFAM" id="SSF48484">
    <property type="entry name" value="Lipoxigenase"/>
    <property type="match status" value="1"/>
</dbReference>
<dbReference type="PRINTS" id="PR00468">
    <property type="entry name" value="PLTLPOXGNASE"/>
</dbReference>
<evidence type="ECO:0000256" key="5">
    <source>
        <dbReference type="ARBA" id="ARBA00022723"/>
    </source>
</evidence>
<accession>A0A072UMZ6</accession>
<dbReference type="Gramene" id="rna25002">
    <property type="protein sequence ID" value="RHN62426.1"/>
    <property type="gene ID" value="gene25002"/>
</dbReference>
<dbReference type="FunFam" id="1.20.245.10:FF:000002">
    <property type="entry name" value="Lipoxygenase"/>
    <property type="match status" value="1"/>
</dbReference>
<evidence type="ECO:0000259" key="15">
    <source>
        <dbReference type="PROSITE" id="PS51393"/>
    </source>
</evidence>
<evidence type="ECO:0000256" key="4">
    <source>
        <dbReference type="ARBA" id="ARBA00022516"/>
    </source>
</evidence>
<dbReference type="AlphaFoldDB" id="A0A072UMZ6"/>
<keyword evidence="5" id="KW-0479">Metal-binding</keyword>
<keyword evidence="3" id="KW-0963">Cytoplasm</keyword>
<dbReference type="GO" id="GO:0031408">
    <property type="term" value="P:oxylipin biosynthetic process"/>
    <property type="evidence" value="ECO:0007669"/>
    <property type="project" value="UniProtKB-UniRule"/>
</dbReference>
<keyword evidence="7" id="KW-0276">Fatty acid metabolism</keyword>
<evidence type="ECO:0000313" key="18">
    <source>
        <dbReference type="EnsemblPlants" id="KEH31067"/>
    </source>
</evidence>
<feature type="domain" description="Lipoxygenase" evidence="15">
    <location>
        <begin position="218"/>
        <end position="895"/>
    </location>
</feature>
<evidence type="ECO:0000256" key="7">
    <source>
        <dbReference type="ARBA" id="ARBA00022832"/>
    </source>
</evidence>
<dbReference type="HOGENOM" id="CLU_004282_0_0_1"/>
<dbReference type="SUPFAM" id="SSF49723">
    <property type="entry name" value="Lipase/lipooxygenase domain (PLAT/LH2 domain)"/>
    <property type="match status" value="1"/>
</dbReference>
<evidence type="ECO:0000313" key="17">
    <source>
        <dbReference type="EMBL" id="RHN62426.1"/>
    </source>
</evidence>
<evidence type="ECO:0000313" key="19">
    <source>
        <dbReference type="Proteomes" id="UP000002051"/>
    </source>
</evidence>
<sequence>MAGTKIVMVMNCMPHNKIHGFQGRTPLSLSHSIKEHKLVYSWSINGKSNMKFIVNQKGKQIASQTIIEHEETVDHGDISNTKLTALVAVRNNDDKAFVNNFLSTFMSQNHSRGCVVLQLVSTKLDPRSMEPKLSLETVLEFSKDRKFENKGRTKTYKVEFIVDPDFGVPGAITVVNYYDNELFLESINIRQSICFTCKSWVQPNRLHPDKRIFFVNKVYLPCGTPNGIKELRERELKQLRGDYGSGKGRMKSSWDRIYEYDVYNDLGDPDKGNDYARPTLGGQDNPHPTRCHTGRPPTKSDSKAESRPSKSELIYVPRDEEFEDVKRQNINQGKLIALLRNLVPALTDKIMGSEDISNIDSFIQEPKGRSEPKSLLNLRVAMEEIFKFEPPKIFSSGGSHFLLDDEFGRQVLAGINPLSIERLKVFPPVSKLDPSIYGSVESALKEEHIIGHIEGMSVQQALEENKLFILDYHDIYLPFLDRVNALDERKAYATTTIFFLTKIGTLKPIAIQLALPTDKQVLTPAVDETSKWLWQLGKAHVCANDAGVHTLVHHWLRIHACMEPLIIAAHRQLSVMHPVFKLLHPHMRYTLKTNATAREVLVNADGSIEKNYTPGRYCMQITCAAYKDWWRFDMEGLPADLKRRGLAVPDATRPHGIRLLIEDYPYAADGLLIWSSIEKLVRTYVNHYYKDLNAISSDNELQSWYKEFINMGHPDHKNATWWPKLNTPEDLISLLTTIIWTVSAQHAVLNFSQYPYGGYVPIRPQLMRKLIPNEEVPDHAAFVKDPQRYFLSSLPSLFQATKFMAVINIGSAHSPDEEYIGHRNDKTSWLGESEIIDAFNQFSNDMKDIEKEIDRRNADPKLRNRCGHGVSPYELLIPSSGCGATGRGVPNSATA</sequence>
<reference evidence="18" key="3">
    <citation type="submission" date="2015-04" db="UniProtKB">
        <authorList>
            <consortium name="EnsemblPlants"/>
        </authorList>
    </citation>
    <scope>IDENTIFICATION</scope>
    <source>
        <strain evidence="18">cv. Jemalong A17</strain>
    </source>
</reference>
<dbReference type="EnsemblPlants" id="KEH31067">
    <property type="protein sequence ID" value="KEH31067"/>
    <property type="gene ID" value="MTR_4g088810"/>
</dbReference>
<dbReference type="Gene3D" id="2.60.60.20">
    <property type="entry name" value="PLAT/LH2 domain"/>
    <property type="match status" value="1"/>
</dbReference>
<protein>
    <recommendedName>
        <fullName evidence="13">Lipoxygenase</fullName>
        <ecNumber evidence="13">1.13.11.-</ecNumber>
    </recommendedName>
</protein>